<evidence type="ECO:0000313" key="3">
    <source>
        <dbReference type="Proteomes" id="UP000231932"/>
    </source>
</evidence>
<dbReference type="EMBL" id="CP024955">
    <property type="protein sequence ID" value="ATY84493.1"/>
    <property type="molecule type" value="Genomic_DNA"/>
</dbReference>
<gene>
    <name evidence="2" type="ORF">CVV65_05580</name>
</gene>
<accession>A0A2K8N5A0</accession>
<evidence type="ECO:0000313" key="2">
    <source>
        <dbReference type="EMBL" id="ATY84493.1"/>
    </source>
</evidence>
<dbReference type="Proteomes" id="UP000231932">
    <property type="component" value="Chromosome"/>
</dbReference>
<proteinExistence type="predicted"/>
<organism evidence="2 3">
    <name type="scientific">Kyrpidia spormannii</name>
    <dbReference type="NCBI Taxonomy" id="2055160"/>
    <lineage>
        <taxon>Bacteria</taxon>
        <taxon>Bacillati</taxon>
        <taxon>Bacillota</taxon>
        <taxon>Bacilli</taxon>
        <taxon>Bacillales</taxon>
        <taxon>Alicyclobacillaceae</taxon>
        <taxon>Kyrpidia</taxon>
    </lineage>
</organism>
<feature type="region of interest" description="Disordered" evidence="1">
    <location>
        <begin position="1"/>
        <end position="32"/>
    </location>
</feature>
<protein>
    <submittedName>
        <fullName evidence="2">Uncharacterized protein</fullName>
    </submittedName>
</protein>
<sequence length="61" mass="6274">MEYGPTRREKRGLPAYRDEAGRGVQRAVGTPPSPEMVAGVMLAATSRTAATAVTVGGAQGD</sequence>
<dbReference type="AlphaFoldDB" id="A0A2K8N5A0"/>
<reference evidence="3" key="1">
    <citation type="submission" date="2017-11" db="EMBL/GenBank/DDBJ databases">
        <title>Complete Genome Sequence of Kyrpidia sp. Strain EA-1, a thermophilic, hydrogen-oxidizing Bacterium, isolated from the Azores.</title>
        <authorList>
            <person name="Reiner J.E."/>
            <person name="Lapp C.J."/>
            <person name="Bunk B."/>
            <person name="Gescher J."/>
        </authorList>
    </citation>
    <scope>NUCLEOTIDE SEQUENCE [LARGE SCALE GENOMIC DNA]</scope>
    <source>
        <strain evidence="3">EA-1</strain>
    </source>
</reference>
<keyword evidence="3" id="KW-1185">Reference proteome</keyword>
<evidence type="ECO:0000256" key="1">
    <source>
        <dbReference type="SAM" id="MobiDB-lite"/>
    </source>
</evidence>
<dbReference type="KEGG" id="kyr:CVV65_05580"/>
<name>A0A2K8N5A0_9BACL</name>